<dbReference type="EMBL" id="BMFC01000005">
    <property type="protein sequence ID" value="GGC06521.1"/>
    <property type="molecule type" value="Genomic_DNA"/>
</dbReference>
<protein>
    <submittedName>
        <fullName evidence="1">Uncharacterized protein</fullName>
    </submittedName>
</protein>
<keyword evidence="2" id="KW-1185">Reference proteome</keyword>
<dbReference type="Proteomes" id="UP000645462">
    <property type="component" value="Unassembled WGS sequence"/>
</dbReference>
<accession>A0ABQ1KV35</accession>
<evidence type="ECO:0000313" key="1">
    <source>
        <dbReference type="EMBL" id="GGC06521.1"/>
    </source>
</evidence>
<evidence type="ECO:0000313" key="2">
    <source>
        <dbReference type="Proteomes" id="UP000645462"/>
    </source>
</evidence>
<dbReference type="RefSeq" id="WP_268236116.1">
    <property type="nucleotide sequence ID" value="NZ_BMFC01000005.1"/>
</dbReference>
<sequence>MSVYLRPRLPGLPVFFTVCLAQRGERLLIDEIDILREAVRT</sequence>
<reference evidence="2" key="1">
    <citation type="journal article" date="2019" name="Int. J. Syst. Evol. Microbiol.">
        <title>The Global Catalogue of Microorganisms (GCM) 10K type strain sequencing project: providing services to taxonomists for standard genome sequencing and annotation.</title>
        <authorList>
            <consortium name="The Broad Institute Genomics Platform"/>
            <consortium name="The Broad Institute Genome Sequencing Center for Infectious Disease"/>
            <person name="Wu L."/>
            <person name="Ma J."/>
        </authorList>
    </citation>
    <scope>NUCLEOTIDE SEQUENCE [LARGE SCALE GENOMIC DNA]</scope>
    <source>
        <strain evidence="2">CGMCC 1.12478</strain>
    </source>
</reference>
<organism evidence="1 2">
    <name type="scientific">Marivita lacus</name>
    <dbReference type="NCBI Taxonomy" id="1323742"/>
    <lineage>
        <taxon>Bacteria</taxon>
        <taxon>Pseudomonadati</taxon>
        <taxon>Pseudomonadota</taxon>
        <taxon>Alphaproteobacteria</taxon>
        <taxon>Rhodobacterales</taxon>
        <taxon>Roseobacteraceae</taxon>
        <taxon>Marivita</taxon>
    </lineage>
</organism>
<name>A0ABQ1KV35_9RHOB</name>
<comment type="caution">
    <text evidence="1">The sequence shown here is derived from an EMBL/GenBank/DDBJ whole genome shotgun (WGS) entry which is preliminary data.</text>
</comment>
<gene>
    <name evidence="1" type="ORF">GCM10011363_24080</name>
</gene>
<proteinExistence type="predicted"/>